<dbReference type="EMBL" id="CP000431">
    <property type="protein sequence ID" value="ABG99021.1"/>
    <property type="molecule type" value="Genomic_DNA"/>
</dbReference>
<proteinExistence type="predicted"/>
<evidence type="ECO:0000313" key="3">
    <source>
        <dbReference type="Proteomes" id="UP000008710"/>
    </source>
</evidence>
<evidence type="ECO:0000256" key="1">
    <source>
        <dbReference type="SAM" id="MobiDB-lite"/>
    </source>
</evidence>
<dbReference type="HOGENOM" id="CLU_2411228_0_0_11"/>
<feature type="compositionally biased region" description="Low complexity" evidence="1">
    <location>
        <begin position="1"/>
        <end position="16"/>
    </location>
</feature>
<feature type="region of interest" description="Disordered" evidence="1">
    <location>
        <begin position="54"/>
        <end position="92"/>
    </location>
</feature>
<dbReference type="Proteomes" id="UP000008710">
    <property type="component" value="Chromosome"/>
</dbReference>
<evidence type="ECO:0000313" key="2">
    <source>
        <dbReference type="EMBL" id="ABG99021.1"/>
    </source>
</evidence>
<feature type="region of interest" description="Disordered" evidence="1">
    <location>
        <begin position="1"/>
        <end position="34"/>
    </location>
</feature>
<name>Q0S0B5_RHOJR</name>
<organism evidence="2 3">
    <name type="scientific">Rhodococcus jostii (strain RHA1)</name>
    <dbReference type="NCBI Taxonomy" id="101510"/>
    <lineage>
        <taxon>Bacteria</taxon>
        <taxon>Bacillati</taxon>
        <taxon>Actinomycetota</taxon>
        <taxon>Actinomycetes</taxon>
        <taxon>Mycobacteriales</taxon>
        <taxon>Nocardiaceae</taxon>
        <taxon>Rhodococcus</taxon>
    </lineage>
</organism>
<dbReference type="KEGG" id="rha:RHA1_ro07257"/>
<protein>
    <submittedName>
        <fullName evidence="2">Uncharacterized protein</fullName>
    </submittedName>
</protein>
<sequence>MFPSVSVSVASPGPHSGIDPETGGRVPTRRRAALREEPPAFRCVRGYSARPIRFRPVGVPGDSGGMKSDLIENTNSADTPTTTTRMVRTTTT</sequence>
<accession>Q0S0B5</accession>
<reference evidence="3" key="1">
    <citation type="journal article" date="2006" name="Proc. Natl. Acad. Sci. U.S.A.">
        <title>The complete genome of Rhodococcus sp. RHA1 provides insights into a catabolic powerhouse.</title>
        <authorList>
            <person name="McLeod M.P."/>
            <person name="Warren R.L."/>
            <person name="Hsiao W.W.L."/>
            <person name="Araki N."/>
            <person name="Myhre M."/>
            <person name="Fernandes C."/>
            <person name="Miyazawa D."/>
            <person name="Wong W."/>
            <person name="Lillquist A.L."/>
            <person name="Wang D."/>
            <person name="Dosanjh M."/>
            <person name="Hara H."/>
            <person name="Petrescu A."/>
            <person name="Morin R.D."/>
            <person name="Yang G."/>
            <person name="Stott J.M."/>
            <person name="Schein J.E."/>
            <person name="Shin H."/>
            <person name="Smailus D."/>
            <person name="Siddiqui A.S."/>
            <person name="Marra M.A."/>
            <person name="Jones S.J.M."/>
            <person name="Holt R."/>
            <person name="Brinkman F.S.L."/>
            <person name="Miyauchi K."/>
            <person name="Fukuda M."/>
            <person name="Davies J.E."/>
            <person name="Mohn W.W."/>
            <person name="Eltis L.D."/>
        </authorList>
    </citation>
    <scope>NUCLEOTIDE SEQUENCE [LARGE SCALE GENOMIC DNA]</scope>
    <source>
        <strain evidence="3">RHA1</strain>
    </source>
</reference>
<dbReference type="AlphaFoldDB" id="Q0S0B5"/>
<gene>
    <name evidence="2" type="ordered locus">RHA1_ro07257</name>
</gene>
<feature type="compositionally biased region" description="Low complexity" evidence="1">
    <location>
        <begin position="79"/>
        <end position="92"/>
    </location>
</feature>